<evidence type="ECO:0000313" key="2">
    <source>
        <dbReference type="Proteomes" id="UP000011713"/>
    </source>
</evidence>
<dbReference type="InParanoid" id="M4BHS7"/>
<dbReference type="OMA" id="GNRMERT"/>
<evidence type="ECO:0000313" key="1">
    <source>
        <dbReference type="EnsemblProtists" id="HpaP805953"/>
    </source>
</evidence>
<proteinExistence type="predicted"/>
<dbReference type="HOGENOM" id="CLU_2008318_0_0_1"/>
<keyword evidence="2" id="KW-1185">Reference proteome</keyword>
<protein>
    <submittedName>
        <fullName evidence="1">Uncharacterized protein</fullName>
    </submittedName>
</protein>
<reference evidence="2" key="1">
    <citation type="journal article" date="2010" name="Science">
        <title>Signatures of adaptation to obligate biotrophy in the Hyaloperonospora arabidopsidis genome.</title>
        <authorList>
            <person name="Baxter L."/>
            <person name="Tripathy S."/>
            <person name="Ishaque N."/>
            <person name="Boot N."/>
            <person name="Cabral A."/>
            <person name="Kemen E."/>
            <person name="Thines M."/>
            <person name="Ah-Fong A."/>
            <person name="Anderson R."/>
            <person name="Badejoko W."/>
            <person name="Bittner-Eddy P."/>
            <person name="Boore J.L."/>
            <person name="Chibucos M.C."/>
            <person name="Coates M."/>
            <person name="Dehal P."/>
            <person name="Delehaunty K."/>
            <person name="Dong S."/>
            <person name="Downton P."/>
            <person name="Dumas B."/>
            <person name="Fabro G."/>
            <person name="Fronick C."/>
            <person name="Fuerstenberg S.I."/>
            <person name="Fulton L."/>
            <person name="Gaulin E."/>
            <person name="Govers F."/>
            <person name="Hughes L."/>
            <person name="Humphray S."/>
            <person name="Jiang R.H."/>
            <person name="Judelson H."/>
            <person name="Kamoun S."/>
            <person name="Kyung K."/>
            <person name="Meijer H."/>
            <person name="Minx P."/>
            <person name="Morris P."/>
            <person name="Nelson J."/>
            <person name="Phuntumart V."/>
            <person name="Qutob D."/>
            <person name="Rehmany A."/>
            <person name="Rougon-Cardoso A."/>
            <person name="Ryden P."/>
            <person name="Torto-Alalibo T."/>
            <person name="Studholme D."/>
            <person name="Wang Y."/>
            <person name="Win J."/>
            <person name="Wood J."/>
            <person name="Clifton S.W."/>
            <person name="Rogers J."/>
            <person name="Van den Ackerveken G."/>
            <person name="Jones J.D."/>
            <person name="McDowell J.M."/>
            <person name="Beynon J."/>
            <person name="Tyler B.M."/>
        </authorList>
    </citation>
    <scope>NUCLEOTIDE SEQUENCE [LARGE SCALE GENOMIC DNA]</scope>
    <source>
        <strain evidence="2">Emoy2</strain>
    </source>
</reference>
<dbReference type="EMBL" id="JH598269">
    <property type="status" value="NOT_ANNOTATED_CDS"/>
    <property type="molecule type" value="Genomic_DNA"/>
</dbReference>
<dbReference type="VEuPathDB" id="FungiDB:HpaG805953"/>
<dbReference type="EnsemblProtists" id="HpaT805953">
    <property type="protein sequence ID" value="HpaP805953"/>
    <property type="gene ID" value="HpaG805953"/>
</dbReference>
<accession>M4BHS7</accession>
<name>M4BHS7_HYAAE</name>
<organism evidence="1 2">
    <name type="scientific">Hyaloperonospora arabidopsidis (strain Emoy2)</name>
    <name type="common">Downy mildew agent</name>
    <name type="synonym">Peronospora arabidopsidis</name>
    <dbReference type="NCBI Taxonomy" id="559515"/>
    <lineage>
        <taxon>Eukaryota</taxon>
        <taxon>Sar</taxon>
        <taxon>Stramenopiles</taxon>
        <taxon>Oomycota</taxon>
        <taxon>Peronosporomycetes</taxon>
        <taxon>Peronosporales</taxon>
        <taxon>Peronosporaceae</taxon>
        <taxon>Hyaloperonospora</taxon>
    </lineage>
</organism>
<sequence length="124" mass="14563">MEALAVDRMNSVYQRDAAVTACTKSITRVRERERQRRYRFKTGLLQLERRPIISRHQWIDVNMEGIRQKHLVRIGQRLEQTTTRLRATFKRVADSERGQTVSRIDHMHGADFTRNMTVAANLAL</sequence>
<reference evidence="1" key="2">
    <citation type="submission" date="2015-06" db="UniProtKB">
        <authorList>
            <consortium name="EnsemblProtists"/>
        </authorList>
    </citation>
    <scope>IDENTIFICATION</scope>
    <source>
        <strain evidence="1">Emoy2</strain>
    </source>
</reference>
<dbReference type="Proteomes" id="UP000011713">
    <property type="component" value="Unassembled WGS sequence"/>
</dbReference>
<dbReference type="AlphaFoldDB" id="M4BHS7"/>